<evidence type="ECO:0000313" key="3">
    <source>
        <dbReference type="Proteomes" id="UP000077315"/>
    </source>
</evidence>
<feature type="region of interest" description="Disordered" evidence="1">
    <location>
        <begin position="287"/>
        <end position="342"/>
    </location>
</feature>
<organism evidence="2 3">
    <name type="scientific">Phycomyces blakesleeanus (strain ATCC 8743b / DSM 1359 / FGSC 10004 / NBRC 33097 / NRRL 1555)</name>
    <dbReference type="NCBI Taxonomy" id="763407"/>
    <lineage>
        <taxon>Eukaryota</taxon>
        <taxon>Fungi</taxon>
        <taxon>Fungi incertae sedis</taxon>
        <taxon>Mucoromycota</taxon>
        <taxon>Mucoromycotina</taxon>
        <taxon>Mucoromycetes</taxon>
        <taxon>Mucorales</taxon>
        <taxon>Phycomycetaceae</taxon>
        <taxon>Phycomyces</taxon>
    </lineage>
</organism>
<sequence>MEQQYKPQLERYLGLLDRSSSLKKNIDRLSDQYTSLTTFDTMRTSPRVVPEQGALVVSKNANITDGNPTHLKSQIKPKSNQLERRNTQLQYQQKLHQQQKDTTNKKGHVSLPLMNKKTPQEVHFSQLQRALSSATVGNKAIAANPTTSVFPVASMSTSFRIPERSASTIRSSRNSLRFSHKDSMDILNAHLYKDQQGRWNTDSLKEKSFFGPKAPQYPLLSSVYKNVPSTATSKTIQLNGNTPPSPRPIHPSIGMYDLPINQLAMPLTPDTSPQSSVRSAVSMTLSNTSIPEEGPVGSVPTQKKTKGLKGFLTRNLPGRNNKLFGILNGSPEAPPGQRERAK</sequence>
<keyword evidence="3" id="KW-1185">Reference proteome</keyword>
<gene>
    <name evidence="2" type="ORF">PHYBLDRAFT_162336</name>
</gene>
<feature type="compositionally biased region" description="Polar residues" evidence="1">
    <location>
        <begin position="62"/>
        <end position="80"/>
    </location>
</feature>
<dbReference type="OrthoDB" id="10370078at2759"/>
<feature type="region of interest" description="Disordered" evidence="1">
    <location>
        <begin position="62"/>
        <end position="81"/>
    </location>
</feature>
<evidence type="ECO:0000256" key="1">
    <source>
        <dbReference type="SAM" id="MobiDB-lite"/>
    </source>
</evidence>
<dbReference type="RefSeq" id="XP_018297300.1">
    <property type="nucleotide sequence ID" value="XM_018434603.1"/>
</dbReference>
<dbReference type="AlphaFoldDB" id="A0A163EL96"/>
<dbReference type="Proteomes" id="UP000077315">
    <property type="component" value="Unassembled WGS sequence"/>
</dbReference>
<name>A0A163EL96_PHYB8</name>
<dbReference type="EMBL" id="KV440972">
    <property type="protein sequence ID" value="OAD79260.1"/>
    <property type="molecule type" value="Genomic_DNA"/>
</dbReference>
<dbReference type="InParanoid" id="A0A163EL96"/>
<accession>A0A163EL96</accession>
<protein>
    <submittedName>
        <fullName evidence="2">Uncharacterized protein</fullName>
    </submittedName>
</protein>
<dbReference type="GeneID" id="28995509"/>
<reference evidence="3" key="1">
    <citation type="submission" date="2015-06" db="EMBL/GenBank/DDBJ databases">
        <title>Expansion of signal transduction pathways in fungi by whole-genome duplication.</title>
        <authorList>
            <consortium name="DOE Joint Genome Institute"/>
            <person name="Corrochano L.M."/>
            <person name="Kuo A."/>
            <person name="Marcet-Houben M."/>
            <person name="Polaino S."/>
            <person name="Salamov A."/>
            <person name="Villalobos J.M."/>
            <person name="Alvarez M.I."/>
            <person name="Avalos J."/>
            <person name="Benito E.P."/>
            <person name="Benoit I."/>
            <person name="Burger G."/>
            <person name="Camino L.P."/>
            <person name="Canovas D."/>
            <person name="Cerda-Olmedo E."/>
            <person name="Cheng J.-F."/>
            <person name="Dominguez A."/>
            <person name="Elias M."/>
            <person name="Eslava A.P."/>
            <person name="Glaser F."/>
            <person name="Grimwood J."/>
            <person name="Gutierrez G."/>
            <person name="Heitman J."/>
            <person name="Henrissat B."/>
            <person name="Iturriaga E.A."/>
            <person name="Lang B.F."/>
            <person name="Lavin J.L."/>
            <person name="Lee S."/>
            <person name="Li W."/>
            <person name="Lindquist E."/>
            <person name="Lopez-Garcia S."/>
            <person name="Luque E.M."/>
            <person name="Marcos A.T."/>
            <person name="Martin J."/>
            <person name="McCluskey K."/>
            <person name="Medina H.R."/>
            <person name="Miralles-Duran A."/>
            <person name="Miyazaki A."/>
            <person name="Munoz-Torres E."/>
            <person name="Oguiza J.A."/>
            <person name="Ohm R."/>
            <person name="Olmedo M."/>
            <person name="Orejas M."/>
            <person name="Ortiz-Castellanos L."/>
            <person name="Pisabarro A.G."/>
            <person name="Rodriguez-Romero J."/>
            <person name="Ruiz-Herrera J."/>
            <person name="Ruiz-Vazquez R."/>
            <person name="Sanz C."/>
            <person name="Schackwitz W."/>
            <person name="Schmutz J."/>
            <person name="Shahriari M."/>
            <person name="Shelest E."/>
            <person name="Silva-Franco F."/>
            <person name="Soanes D."/>
            <person name="Syed K."/>
            <person name="Tagua V.G."/>
            <person name="Talbot N.J."/>
            <person name="Thon M."/>
            <person name="De vries R.P."/>
            <person name="Wiebenga A."/>
            <person name="Yadav J.S."/>
            <person name="Braun E.L."/>
            <person name="Baker S."/>
            <person name="Garre V."/>
            <person name="Horwitz B."/>
            <person name="Torres-Martinez S."/>
            <person name="Idnurm A."/>
            <person name="Herrera-Estrella A."/>
            <person name="Gabaldon T."/>
            <person name="Grigoriev I.V."/>
        </authorList>
    </citation>
    <scope>NUCLEOTIDE SEQUENCE [LARGE SCALE GENOMIC DNA]</scope>
    <source>
        <strain evidence="3">NRRL 1555(-)</strain>
    </source>
</reference>
<proteinExistence type="predicted"/>
<dbReference type="VEuPathDB" id="FungiDB:PHYBLDRAFT_162336"/>
<evidence type="ECO:0000313" key="2">
    <source>
        <dbReference type="EMBL" id="OAD79260.1"/>
    </source>
</evidence>